<sequence>MSHVPSLGASRSPSPVTASTSAQSRQIGQPPTALAANVGMVRQADERLDMPSGSVQRPSPPDTPSVVRRALPGARASGMPSSSAQRPHSPATPEAISDGESERPSVPQDANSGRDAVPIQPPAEIAEQRPGPSHRNATITNAMLLRWRGLGRAGIEAAGGLTALARWEGIPPAVLNLYLRGDGSLTPRGEDQLYGNRDAGGFEGLARQRNISLATLRRLLRGDGSLPQRGENRLNPGGNGNLPDTR</sequence>
<dbReference type="AlphaFoldDB" id="A0AAJ4ZD39"/>
<comment type="caution">
    <text evidence="2">The sequence shown here is derived from an EMBL/GenBank/DDBJ whole genome shotgun (WGS) entry which is preliminary data.</text>
</comment>
<dbReference type="EMBL" id="UGSJ01000001">
    <property type="protein sequence ID" value="SUA91031.1"/>
    <property type="molecule type" value="Genomic_DNA"/>
</dbReference>
<reference evidence="2 3" key="1">
    <citation type="submission" date="2018-06" db="EMBL/GenBank/DDBJ databases">
        <authorList>
            <consortium name="Pathogen Informatics"/>
            <person name="Doyle S."/>
        </authorList>
    </citation>
    <scope>NUCLEOTIDE SEQUENCE [LARGE SCALE GENOMIC DNA]</scope>
    <source>
        <strain evidence="2 3">NCTC13159</strain>
    </source>
</reference>
<feature type="region of interest" description="Disordered" evidence="1">
    <location>
        <begin position="1"/>
        <end position="118"/>
    </location>
</feature>
<feature type="region of interest" description="Disordered" evidence="1">
    <location>
        <begin position="222"/>
        <end position="246"/>
    </location>
</feature>
<evidence type="ECO:0000256" key="1">
    <source>
        <dbReference type="SAM" id="MobiDB-lite"/>
    </source>
</evidence>
<proteinExistence type="predicted"/>
<organism evidence="2 3">
    <name type="scientific">Pandoraea pulmonicola</name>
    <dbReference type="NCBI Taxonomy" id="93221"/>
    <lineage>
        <taxon>Bacteria</taxon>
        <taxon>Pseudomonadati</taxon>
        <taxon>Pseudomonadota</taxon>
        <taxon>Betaproteobacteria</taxon>
        <taxon>Burkholderiales</taxon>
        <taxon>Burkholderiaceae</taxon>
        <taxon>Pandoraea</taxon>
    </lineage>
</organism>
<evidence type="ECO:0000313" key="2">
    <source>
        <dbReference type="EMBL" id="SUA91031.1"/>
    </source>
</evidence>
<evidence type="ECO:0000313" key="3">
    <source>
        <dbReference type="Proteomes" id="UP000254589"/>
    </source>
</evidence>
<accession>A0AAJ4ZD39</accession>
<name>A0AAJ4ZD39_PANPU</name>
<feature type="compositionally biased region" description="Polar residues" evidence="1">
    <location>
        <begin position="9"/>
        <end position="29"/>
    </location>
</feature>
<protein>
    <submittedName>
        <fullName evidence="2">Uncharacterized protein</fullName>
    </submittedName>
</protein>
<feature type="compositionally biased region" description="Low complexity" evidence="1">
    <location>
        <begin position="233"/>
        <end position="246"/>
    </location>
</feature>
<dbReference type="Proteomes" id="UP000254589">
    <property type="component" value="Unassembled WGS sequence"/>
</dbReference>
<gene>
    <name evidence="2" type="ORF">NCTC13159_02520</name>
</gene>